<dbReference type="OMA" id="MGTHARV"/>
<evidence type="ECO:0000313" key="6">
    <source>
        <dbReference type="Proteomes" id="UP000002009"/>
    </source>
</evidence>
<dbReference type="KEGG" id="mis:MICPUN_56280"/>
<dbReference type="Proteomes" id="UP000002009">
    <property type="component" value="Chromosome 2"/>
</dbReference>
<dbReference type="GO" id="GO:0004866">
    <property type="term" value="F:endopeptidase inhibitor activity"/>
    <property type="evidence" value="ECO:0007669"/>
    <property type="project" value="InterPro"/>
</dbReference>
<organism evidence="5 6">
    <name type="scientific">Micromonas commoda (strain RCC299 / NOUM17 / CCMP2709)</name>
    <name type="common">Picoplanktonic green alga</name>
    <dbReference type="NCBI Taxonomy" id="296587"/>
    <lineage>
        <taxon>Eukaryota</taxon>
        <taxon>Viridiplantae</taxon>
        <taxon>Chlorophyta</taxon>
        <taxon>Mamiellophyceae</taxon>
        <taxon>Mamiellales</taxon>
        <taxon>Mamiellaceae</taxon>
        <taxon>Micromonas</taxon>
    </lineage>
</organism>
<dbReference type="OrthoDB" id="68090at2759"/>
<gene>
    <name evidence="5" type="ORF">MICPUN_56280</name>
</gene>
<proteinExistence type="inferred from homology"/>
<dbReference type="GO" id="GO:0000502">
    <property type="term" value="C:proteasome complex"/>
    <property type="evidence" value="ECO:0007669"/>
    <property type="project" value="UniProtKB-KW"/>
</dbReference>
<comment type="similarity">
    <text evidence="1">Belongs to the proteasome inhibitor PI31 family.</text>
</comment>
<dbReference type="InParanoid" id="C1E081"/>
<dbReference type="eggNOG" id="KOG4761">
    <property type="taxonomic scope" value="Eukaryota"/>
</dbReference>
<sequence>MATPPAVLAVMRAARVVCRTPRDAVMFAVHCTFLAEGYVLLAAGDNVDPMMFQEKEEEPDDGLPKRKPDPHVGWNDMDDEYAFKYCALADYDNSAQAPAPAHVGAILKAIFIGNTLMCHSVRTEDGARAHNPDAPLASLELPMGTHARVADEVTLAADPTLALADVAALVGVVRTTLVDPVRRSIPDGESGDGKSGEGVGGVDARGPGARGETGSAAGEGRDGWLPRASAGVPNPPGARFDPYGPVPGMGGPPRGFGPLGGFDGDPRFAPGPRGPPELVNPDVEFGGVPDGFYPIAPGAGAAGARGARVPPGWPGAGGAPRWNPDLGPPPEG</sequence>
<evidence type="ECO:0000256" key="2">
    <source>
        <dbReference type="ARBA" id="ARBA00022942"/>
    </source>
</evidence>
<dbReference type="Pfam" id="PF11566">
    <property type="entry name" value="PI31_Prot_N"/>
    <property type="match status" value="1"/>
</dbReference>
<dbReference type="EMBL" id="CP001323">
    <property type="protein sequence ID" value="ACO61257.1"/>
    <property type="molecule type" value="Genomic_DNA"/>
</dbReference>
<feature type="region of interest" description="Disordered" evidence="3">
    <location>
        <begin position="182"/>
        <end position="244"/>
    </location>
</feature>
<feature type="compositionally biased region" description="Gly residues" evidence="3">
    <location>
        <begin position="196"/>
        <end position="211"/>
    </location>
</feature>
<keyword evidence="6" id="KW-1185">Reference proteome</keyword>
<evidence type="ECO:0000313" key="5">
    <source>
        <dbReference type="EMBL" id="ACO61257.1"/>
    </source>
</evidence>
<reference evidence="5 6" key="1">
    <citation type="journal article" date="2009" name="Science">
        <title>Green evolution and dynamic adaptations revealed by genomes of the marine picoeukaryotes Micromonas.</title>
        <authorList>
            <person name="Worden A.Z."/>
            <person name="Lee J.H."/>
            <person name="Mock T."/>
            <person name="Rouze P."/>
            <person name="Simmons M.P."/>
            <person name="Aerts A.L."/>
            <person name="Allen A.E."/>
            <person name="Cuvelier M.L."/>
            <person name="Derelle E."/>
            <person name="Everett M.V."/>
            <person name="Foulon E."/>
            <person name="Grimwood J."/>
            <person name="Gundlach H."/>
            <person name="Henrissat B."/>
            <person name="Napoli C."/>
            <person name="McDonald S.M."/>
            <person name="Parker M.S."/>
            <person name="Rombauts S."/>
            <person name="Salamov A."/>
            <person name="Von Dassow P."/>
            <person name="Badger J.H."/>
            <person name="Coutinho P.M."/>
            <person name="Demir E."/>
            <person name="Dubchak I."/>
            <person name="Gentemann C."/>
            <person name="Eikrem W."/>
            <person name="Gready J.E."/>
            <person name="John U."/>
            <person name="Lanier W."/>
            <person name="Lindquist E.A."/>
            <person name="Lucas S."/>
            <person name="Mayer K.F."/>
            <person name="Moreau H."/>
            <person name="Not F."/>
            <person name="Otillar R."/>
            <person name="Panaud O."/>
            <person name="Pangilinan J."/>
            <person name="Paulsen I."/>
            <person name="Piegu B."/>
            <person name="Poliakov A."/>
            <person name="Robbens S."/>
            <person name="Schmutz J."/>
            <person name="Toulza E."/>
            <person name="Wyss T."/>
            <person name="Zelensky A."/>
            <person name="Zhou K."/>
            <person name="Armbrust E.V."/>
            <person name="Bhattacharya D."/>
            <person name="Goodenough U.W."/>
            <person name="Van de Peer Y."/>
            <person name="Grigoriev I.V."/>
        </authorList>
    </citation>
    <scope>NUCLEOTIDE SEQUENCE [LARGE SCALE GENOMIC DNA]</scope>
    <source>
        <strain evidence="6">RCC299 / NOUM17</strain>
    </source>
</reference>
<dbReference type="FunCoup" id="C1E081">
    <property type="interactions" value="1734"/>
</dbReference>
<dbReference type="PANTHER" id="PTHR13266:SF1">
    <property type="entry name" value="PROTEASOME INHIBITOR PI31 SUBUNIT"/>
    <property type="match status" value="1"/>
</dbReference>
<dbReference type="AlphaFoldDB" id="C1E081"/>
<protein>
    <recommendedName>
        <fullName evidence="4">PI31 proteasome regulator N-terminal domain-containing protein</fullName>
    </recommendedName>
</protein>
<keyword evidence="2" id="KW-0647">Proteasome</keyword>
<feature type="region of interest" description="Disordered" evidence="3">
    <location>
        <begin position="301"/>
        <end position="332"/>
    </location>
</feature>
<feature type="domain" description="PI31 proteasome regulator N-terminal" evidence="4">
    <location>
        <begin position="19"/>
        <end position="85"/>
    </location>
</feature>
<dbReference type="InterPro" id="IPR021625">
    <property type="entry name" value="PI31_Prot_N"/>
</dbReference>
<name>C1E081_MICCC</name>
<dbReference type="STRING" id="296587.C1E081"/>
<evidence type="ECO:0000259" key="4">
    <source>
        <dbReference type="Pfam" id="PF11566"/>
    </source>
</evidence>
<dbReference type="RefSeq" id="XP_002499999.1">
    <property type="nucleotide sequence ID" value="XM_002499953.1"/>
</dbReference>
<accession>C1E081</accession>
<feature type="compositionally biased region" description="Low complexity" evidence="3">
    <location>
        <begin position="301"/>
        <end position="310"/>
    </location>
</feature>
<dbReference type="InterPro" id="IPR045128">
    <property type="entry name" value="PI31-like"/>
</dbReference>
<evidence type="ECO:0000256" key="3">
    <source>
        <dbReference type="SAM" id="MobiDB-lite"/>
    </source>
</evidence>
<dbReference type="GeneID" id="8240707"/>
<evidence type="ECO:0000256" key="1">
    <source>
        <dbReference type="ARBA" id="ARBA00006405"/>
    </source>
</evidence>
<dbReference type="GO" id="GO:0070628">
    <property type="term" value="F:proteasome binding"/>
    <property type="evidence" value="ECO:0007669"/>
    <property type="project" value="InterPro"/>
</dbReference>
<feature type="compositionally biased region" description="Basic and acidic residues" evidence="3">
    <location>
        <begin position="182"/>
        <end position="195"/>
    </location>
</feature>
<dbReference type="Gene3D" id="3.40.1000.30">
    <property type="match status" value="1"/>
</dbReference>
<dbReference type="PANTHER" id="PTHR13266">
    <property type="entry name" value="PROTEASOME INHIBITOR"/>
    <property type="match status" value="1"/>
</dbReference>
<dbReference type="GO" id="GO:0043161">
    <property type="term" value="P:proteasome-mediated ubiquitin-dependent protein catabolic process"/>
    <property type="evidence" value="ECO:0007669"/>
    <property type="project" value="InterPro"/>
</dbReference>